<feature type="chain" id="PRO_5047453097" description="DUF4377 domain-containing protein" evidence="1">
    <location>
        <begin position="25"/>
        <end position="139"/>
    </location>
</feature>
<dbReference type="RefSeq" id="WP_289723628.1">
    <property type="nucleotide sequence ID" value="NZ_JAUDUY010000001.1"/>
</dbReference>
<dbReference type="PROSITE" id="PS51257">
    <property type="entry name" value="PROKAR_LIPOPROTEIN"/>
    <property type="match status" value="1"/>
</dbReference>
<proteinExistence type="predicted"/>
<organism evidence="2 3">
    <name type="scientific">Robiginitalea aurantiaca</name>
    <dbReference type="NCBI Taxonomy" id="3056915"/>
    <lineage>
        <taxon>Bacteria</taxon>
        <taxon>Pseudomonadati</taxon>
        <taxon>Bacteroidota</taxon>
        <taxon>Flavobacteriia</taxon>
        <taxon>Flavobacteriales</taxon>
        <taxon>Flavobacteriaceae</taxon>
        <taxon>Robiginitalea</taxon>
    </lineage>
</organism>
<reference evidence="2" key="1">
    <citation type="submission" date="2023-06" db="EMBL/GenBank/DDBJ databases">
        <title>Robiginitalea aurantiacus sp. nov. and Algoriphagus sediminis sp. nov., isolated from coastal sediment.</title>
        <authorList>
            <person name="Zhou Z.Y."/>
            <person name="An J."/>
            <person name="Jia Y.W."/>
            <person name="Du Z.J."/>
        </authorList>
    </citation>
    <scope>NUCLEOTIDE SEQUENCE</scope>
    <source>
        <strain evidence="2">M39</strain>
    </source>
</reference>
<keyword evidence="1" id="KW-0732">Signal</keyword>
<dbReference type="EMBL" id="JAUDUY010000001">
    <property type="protein sequence ID" value="MDM9630269.1"/>
    <property type="molecule type" value="Genomic_DNA"/>
</dbReference>
<sequence>MKFHRTLQVSALLIFILGSGISCTNEDDCGDEASKFSVLEVSEVTSTSFNAYGVVTPPPCERLNVGFGTGIVLSTEPDPNLGDGIDYGRSSLTYDFMVIGLKPETKYYIKPYFIISLRRYELGDQYEVTTLSQIENTPE</sequence>
<evidence type="ECO:0000313" key="2">
    <source>
        <dbReference type="EMBL" id="MDM9630269.1"/>
    </source>
</evidence>
<protein>
    <recommendedName>
        <fullName evidence="4">DUF4377 domain-containing protein</fullName>
    </recommendedName>
</protein>
<comment type="caution">
    <text evidence="2">The sequence shown here is derived from an EMBL/GenBank/DDBJ whole genome shotgun (WGS) entry which is preliminary data.</text>
</comment>
<keyword evidence="3" id="KW-1185">Reference proteome</keyword>
<accession>A0ABT7WBI6</accession>
<name>A0ABT7WBI6_9FLAO</name>
<evidence type="ECO:0008006" key="4">
    <source>
        <dbReference type="Google" id="ProtNLM"/>
    </source>
</evidence>
<gene>
    <name evidence="2" type="ORF">QU605_02225</name>
</gene>
<dbReference type="Proteomes" id="UP001174839">
    <property type="component" value="Unassembled WGS sequence"/>
</dbReference>
<evidence type="ECO:0000313" key="3">
    <source>
        <dbReference type="Proteomes" id="UP001174839"/>
    </source>
</evidence>
<evidence type="ECO:0000256" key="1">
    <source>
        <dbReference type="SAM" id="SignalP"/>
    </source>
</evidence>
<feature type="signal peptide" evidence="1">
    <location>
        <begin position="1"/>
        <end position="24"/>
    </location>
</feature>